<evidence type="ECO:0000256" key="10">
    <source>
        <dbReference type="ARBA" id="ARBA00023204"/>
    </source>
</evidence>
<dbReference type="PANTHER" id="PTHR43152:SF3">
    <property type="entry name" value="UVRABC SYSTEM PROTEIN A"/>
    <property type="match status" value="1"/>
</dbReference>
<dbReference type="RefSeq" id="WP_378138434.1">
    <property type="nucleotide sequence ID" value="NZ_JBHSMI010000052.1"/>
</dbReference>
<keyword evidence="16" id="KW-1185">Reference proteome</keyword>
<evidence type="ECO:0000256" key="5">
    <source>
        <dbReference type="ARBA" id="ARBA00022763"/>
    </source>
</evidence>
<dbReference type="InterPro" id="IPR003439">
    <property type="entry name" value="ABC_transporter-like_ATP-bd"/>
</dbReference>
<evidence type="ECO:0000259" key="14">
    <source>
        <dbReference type="PROSITE" id="PS50893"/>
    </source>
</evidence>
<keyword evidence="4" id="KW-0547">Nucleotide-binding</keyword>
<evidence type="ECO:0000256" key="6">
    <source>
        <dbReference type="ARBA" id="ARBA00022769"/>
    </source>
</evidence>
<keyword evidence="3" id="KW-0677">Repeat</keyword>
<evidence type="ECO:0000256" key="3">
    <source>
        <dbReference type="ARBA" id="ARBA00022737"/>
    </source>
</evidence>
<dbReference type="Gene3D" id="1.20.1580.10">
    <property type="entry name" value="ABC transporter ATPase like domain"/>
    <property type="match status" value="3"/>
</dbReference>
<organism evidence="15 16">
    <name type="scientific">Cohnella soli</name>
    <dbReference type="NCBI Taxonomy" id="425005"/>
    <lineage>
        <taxon>Bacteria</taxon>
        <taxon>Bacillati</taxon>
        <taxon>Bacillota</taxon>
        <taxon>Bacilli</taxon>
        <taxon>Bacillales</taxon>
        <taxon>Paenibacillaceae</taxon>
        <taxon>Cohnella</taxon>
    </lineage>
</organism>
<dbReference type="InterPro" id="IPR017871">
    <property type="entry name" value="ABC_transporter-like_CS"/>
</dbReference>
<protein>
    <recommendedName>
        <fullName evidence="12">UvrABC system protein A</fullName>
    </recommendedName>
    <alternativeName>
        <fullName evidence="13">Excinuclease ABC subunit A</fullName>
    </alternativeName>
</protein>
<gene>
    <name evidence="15" type="ORF">ACFPOF_26785</name>
</gene>
<reference evidence="16" key="1">
    <citation type="journal article" date="2019" name="Int. J. Syst. Evol. Microbiol.">
        <title>The Global Catalogue of Microorganisms (GCM) 10K type strain sequencing project: providing services to taxonomists for standard genome sequencing and annotation.</title>
        <authorList>
            <consortium name="The Broad Institute Genomics Platform"/>
            <consortium name="The Broad Institute Genome Sequencing Center for Infectious Disease"/>
            <person name="Wu L."/>
            <person name="Ma J."/>
        </authorList>
    </citation>
    <scope>NUCLEOTIDE SEQUENCE [LARGE SCALE GENOMIC DNA]</scope>
    <source>
        <strain evidence="16">CGMCC 1.18575</strain>
    </source>
</reference>
<comment type="caution">
    <text evidence="15">The sequence shown here is derived from an EMBL/GenBank/DDBJ whole genome shotgun (WGS) entry which is preliminary data.</text>
</comment>
<keyword evidence="10" id="KW-0234">DNA repair</keyword>
<evidence type="ECO:0000256" key="9">
    <source>
        <dbReference type="ARBA" id="ARBA00023125"/>
    </source>
</evidence>
<dbReference type="Proteomes" id="UP001596113">
    <property type="component" value="Unassembled WGS sequence"/>
</dbReference>
<feature type="domain" description="ABC transporter" evidence="14">
    <location>
        <begin position="443"/>
        <end position="793"/>
    </location>
</feature>
<comment type="similarity">
    <text evidence="11">Belongs to the ABC transporter superfamily. UvrA family.</text>
</comment>
<proteinExistence type="inferred from homology"/>
<name>A0ABW0HYS5_9BACL</name>
<dbReference type="InterPro" id="IPR013815">
    <property type="entry name" value="ATP_grasp_subdomain_1"/>
</dbReference>
<evidence type="ECO:0000256" key="2">
    <source>
        <dbReference type="ARBA" id="ARBA00022490"/>
    </source>
</evidence>
<dbReference type="PROSITE" id="PS50893">
    <property type="entry name" value="ABC_TRANSPORTER_2"/>
    <property type="match status" value="1"/>
</dbReference>
<evidence type="ECO:0000256" key="4">
    <source>
        <dbReference type="ARBA" id="ARBA00022741"/>
    </source>
</evidence>
<keyword evidence="2" id="KW-0963">Cytoplasm</keyword>
<evidence type="ECO:0000256" key="8">
    <source>
        <dbReference type="ARBA" id="ARBA00022881"/>
    </source>
</evidence>
<evidence type="ECO:0000313" key="15">
    <source>
        <dbReference type="EMBL" id="MFC5406356.1"/>
    </source>
</evidence>
<dbReference type="SUPFAM" id="SSF52540">
    <property type="entry name" value="P-loop containing nucleoside triphosphate hydrolases"/>
    <property type="match status" value="2"/>
</dbReference>
<evidence type="ECO:0000256" key="1">
    <source>
        <dbReference type="ARBA" id="ARBA00004496"/>
    </source>
</evidence>
<evidence type="ECO:0000256" key="12">
    <source>
        <dbReference type="ARBA" id="ARBA00039316"/>
    </source>
</evidence>
<keyword evidence="6" id="KW-0228">DNA excision</keyword>
<dbReference type="EMBL" id="JBHSMI010000052">
    <property type="protein sequence ID" value="MFC5406356.1"/>
    <property type="molecule type" value="Genomic_DNA"/>
</dbReference>
<evidence type="ECO:0000313" key="16">
    <source>
        <dbReference type="Proteomes" id="UP001596113"/>
    </source>
</evidence>
<comment type="subcellular location">
    <subcellularLocation>
        <location evidence="1">Cytoplasm</location>
    </subcellularLocation>
</comment>
<keyword evidence="8" id="KW-0267">Excision nuclease</keyword>
<evidence type="ECO:0000256" key="11">
    <source>
        <dbReference type="ARBA" id="ARBA00038000"/>
    </source>
</evidence>
<dbReference type="Gene3D" id="1.10.8.280">
    <property type="entry name" value="ABC transporter ATPase domain-like"/>
    <property type="match status" value="1"/>
</dbReference>
<keyword evidence="5" id="KW-0227">DNA damage</keyword>
<evidence type="ECO:0000256" key="7">
    <source>
        <dbReference type="ARBA" id="ARBA00022840"/>
    </source>
</evidence>
<dbReference type="Gene3D" id="3.40.50.300">
    <property type="entry name" value="P-loop containing nucleotide triphosphate hydrolases"/>
    <property type="match status" value="3"/>
</dbReference>
<keyword evidence="7" id="KW-0067">ATP-binding</keyword>
<sequence>MNHIQVRGARIHHLKDVNVIIPKGQFVVFTGVSGSGKSSLAFDILYEEGRRRYLHSIGLNLRGGAEDIEPFDDISGLPPAISVEQNTIRHSNPRSVVGTKTKILDYIKLMFSIEGVTTEGRRTNLRAEAFAYNLQSGMCEACYGRGFGTDIDLSKVIPDRSKPTEKICAQISSVLSREIQKLSKANVIGWSGVSYEDLSKEEKDVFLYGHGEFTGVITWVRNRMKSKPNQRQHLEKMYCSSIACEQCRGYRVNETARKTFICGKHVGELCNMTMADLWKFVDSLSHEEMDLTPQGKKIVSRLAKQLHLFIDVGLSHLTVLRSIPSLSGGELQRLYLMFHLQSQFDSLLYVFDEPTAGLHESEKKILLHKLKSLTASGNTVIAVEHDPNVMFGADYIVELGPFAGKHGGQLIFQGTLEDYLHSKASGISPYLSGKKFLPHKKIEQRRNITEKTPKLLIRNANLHNLKDINAAIPLGAMVGVAGVSGSGKSTLISDTLMPLLRHYLNTEQEEDLDEGDEILDKTSSALHEIGTLEGWQSIEKCVIVTQEPIGRFKMSMPITYVGIWDKIRSIFADQQEAINKNYTPSHFSFNTEHGSCPTCTGDGVETVDMGPLGLINRPCLSCKGTRYKNEILQVTYKGRNIYDVLMMSVEDALGLFGEYKAISHMLETLIKVGLGYISLGQPAPTLSGGEAQRIKLAKELGKVQRKNTLYVLDEPTSGLSFSDIEKLIALLDELTEQGNTVVITEHDTSMLSYCDWILEMGPYGGSEGGELIAEGTPEMLTSDRSSKVGSYLMRNCPAVV</sequence>
<keyword evidence="9" id="KW-0238">DNA-binding</keyword>
<dbReference type="InterPro" id="IPR027417">
    <property type="entry name" value="P-loop_NTPase"/>
</dbReference>
<accession>A0ABW0HYS5</accession>
<dbReference type="Gene3D" id="3.30.1490.20">
    <property type="entry name" value="ATP-grasp fold, A domain"/>
    <property type="match status" value="1"/>
</dbReference>
<dbReference type="PROSITE" id="PS00211">
    <property type="entry name" value="ABC_TRANSPORTER_1"/>
    <property type="match status" value="1"/>
</dbReference>
<dbReference type="PANTHER" id="PTHR43152">
    <property type="entry name" value="UVRABC SYSTEM PROTEIN A"/>
    <property type="match status" value="1"/>
</dbReference>
<evidence type="ECO:0000256" key="13">
    <source>
        <dbReference type="ARBA" id="ARBA00042156"/>
    </source>
</evidence>